<dbReference type="InParanoid" id="A0A316VN81"/>
<keyword evidence="8" id="KW-1185">Reference proteome</keyword>
<dbReference type="Pfam" id="PF00172">
    <property type="entry name" value="Zn_clus"/>
    <property type="match status" value="1"/>
</dbReference>
<dbReference type="Gene3D" id="4.10.240.10">
    <property type="entry name" value="Zn(2)-C6 fungal-type DNA-binding domain"/>
    <property type="match status" value="1"/>
</dbReference>
<name>A0A316VN81_9BASI</name>
<dbReference type="GO" id="GO:0003677">
    <property type="term" value="F:DNA binding"/>
    <property type="evidence" value="ECO:0007669"/>
    <property type="project" value="UniProtKB-KW"/>
</dbReference>
<dbReference type="STRING" id="1280837.A0A316VN81"/>
<dbReference type="CDD" id="cd00067">
    <property type="entry name" value="GAL4"/>
    <property type="match status" value="1"/>
</dbReference>
<feature type="region of interest" description="Disordered" evidence="5">
    <location>
        <begin position="121"/>
        <end position="154"/>
    </location>
</feature>
<feature type="region of interest" description="Disordered" evidence="5">
    <location>
        <begin position="1"/>
        <end position="24"/>
    </location>
</feature>
<gene>
    <name evidence="7" type="ORF">FA14DRAFT_187923</name>
</gene>
<evidence type="ECO:0000313" key="7">
    <source>
        <dbReference type="EMBL" id="PWN37873.1"/>
    </source>
</evidence>
<reference evidence="7 8" key="1">
    <citation type="journal article" date="2018" name="Mol. Biol. Evol.">
        <title>Broad Genomic Sampling Reveals a Smut Pathogenic Ancestry of the Fungal Clade Ustilaginomycotina.</title>
        <authorList>
            <person name="Kijpornyongpan T."/>
            <person name="Mondo S.J."/>
            <person name="Barry K."/>
            <person name="Sandor L."/>
            <person name="Lee J."/>
            <person name="Lipzen A."/>
            <person name="Pangilinan J."/>
            <person name="LaButti K."/>
            <person name="Hainaut M."/>
            <person name="Henrissat B."/>
            <person name="Grigoriev I.V."/>
            <person name="Spatafora J.W."/>
            <person name="Aime M.C."/>
        </authorList>
    </citation>
    <scope>NUCLEOTIDE SEQUENCE [LARGE SCALE GENOMIC DNA]</scope>
    <source>
        <strain evidence="7 8">MCA 3882</strain>
    </source>
</reference>
<dbReference type="GO" id="GO:0000981">
    <property type="term" value="F:DNA-binding transcription factor activity, RNA polymerase II-specific"/>
    <property type="evidence" value="ECO:0007669"/>
    <property type="project" value="InterPro"/>
</dbReference>
<feature type="compositionally biased region" description="Polar residues" evidence="5">
    <location>
        <begin position="1032"/>
        <end position="1053"/>
    </location>
</feature>
<dbReference type="SUPFAM" id="SSF57701">
    <property type="entry name" value="Zn2/Cys6 DNA-binding domain"/>
    <property type="match status" value="1"/>
</dbReference>
<protein>
    <recommendedName>
        <fullName evidence="6">Zn(2)-C6 fungal-type domain-containing protein</fullName>
    </recommendedName>
</protein>
<dbReference type="AlphaFoldDB" id="A0A316VN81"/>
<dbReference type="PANTHER" id="PTHR46910:SF3">
    <property type="entry name" value="HALOTOLERANCE PROTEIN 9-RELATED"/>
    <property type="match status" value="1"/>
</dbReference>
<proteinExistence type="predicted"/>
<feature type="region of interest" description="Disordered" evidence="5">
    <location>
        <begin position="845"/>
        <end position="886"/>
    </location>
</feature>
<dbReference type="OrthoDB" id="3363260at2759"/>
<sequence length="1108" mass="123914">MSNGLSAIFNSSPEDGFEGEGSGILMDDNGRNLYSIAKDSLAAQQQQQQEPTKAGRKQGVSCDACKFRKVRCDRRSKLENKGREEDESQIACSVCSQHGLRCTFTQSAPRRRRGKRIVAIQRSQLEDFDDQSQATPETDNNNRGESSKSVTDKREKAEPLFGFDVEITEDQYQPDAVQLAERIRARTSKTSAQPNKALTTAQRGLFGVRGLTRALLDSCVRQYFKYAAPCQPILHVEVFSARYSLFFALFEENDGQLPLPVKSFDIAEGSPLSVLLILAVGCVGASFLEAPIAAPRSQAKFRLQDRIALRFQELLYEKELVTQLTNDGTDVIEACYIMSDPSLKVLGDDPKNAQFNWEEIIRAPIASRALLDPLRTSPSSAEAVVRLVFTMGLNRRPKPRKDCPTDDPRKWISGGIFITEYECQRRMRIFWSTFMQDSFRSFSQRKMVKIGDNDYDLDLPRFVPRPDGQYLGTMIYDRTNENATKDQASNDPYLKKASDSNAKAPAMTLAPSRFARFDALHLEVMLRLAFIIRTVTIRFVSPRAQGRGVLISDVEKATSSLQAWWSQRPSDVRWELQSEPLSRSLHEGKIGSNNALALRSCIKTLFLELLYHGNVLGIWSSIKDYDIRFEVDLNEAVHLFAARLGLDDNNANTSESVRESLKKLLDSSGNDEERKQKAKDEMDILAVRSFKRIAFVAKEAALLGIIRANRGVMLNVCTAYAVWGCNLAKKIAETGQSYGLQVPTDRHPVEYTFAIVNDILFAMASIDSYESAFEIVRQITGLFKMSQGEAKETAKIDFPMFTGRNAVFDHLLELRQVAGRAGTESSQYVQTKPNFHHFYHEERKEDNAAKGSNTQNTNKSSVSTGRESTLSPQQSSNLTSPSDVSQMDIDEVMQLARAALPEGYEGEQRQTSYNAQFMPISSGTMPGTLHNSNPITSPRQLYGPSLELDLMSITGMDSSWLQNYLQREDGITLTQPSTHNPYTSYDQNATQLSPSNLQQQQNLPVSSYGPSTSHQIPSVLSMPAQQNLMQSIPQQHAPTSFQSQNTVQPTSSAFGYVPENVHHPPHGHPAGLEAQWEQLMANAGDAQIWAESQWQGFSFVDPNQPPKF</sequence>
<evidence type="ECO:0000256" key="5">
    <source>
        <dbReference type="SAM" id="MobiDB-lite"/>
    </source>
</evidence>
<dbReference type="Proteomes" id="UP000245771">
    <property type="component" value="Unassembled WGS sequence"/>
</dbReference>
<evidence type="ECO:0000256" key="1">
    <source>
        <dbReference type="ARBA" id="ARBA00004123"/>
    </source>
</evidence>
<keyword evidence="3" id="KW-0238">DNA-binding</keyword>
<dbReference type="GeneID" id="37023410"/>
<evidence type="ECO:0000256" key="3">
    <source>
        <dbReference type="ARBA" id="ARBA00023125"/>
    </source>
</evidence>
<feature type="compositionally biased region" description="Basic and acidic residues" evidence="5">
    <location>
        <begin position="140"/>
        <end position="154"/>
    </location>
</feature>
<comment type="subcellular location">
    <subcellularLocation>
        <location evidence="1">Nucleus</location>
    </subcellularLocation>
</comment>
<evidence type="ECO:0000313" key="8">
    <source>
        <dbReference type="Proteomes" id="UP000245771"/>
    </source>
</evidence>
<dbReference type="PROSITE" id="PS50048">
    <property type="entry name" value="ZN2_CY6_FUNGAL_2"/>
    <property type="match status" value="1"/>
</dbReference>
<dbReference type="EMBL" id="KZ819602">
    <property type="protein sequence ID" value="PWN37873.1"/>
    <property type="molecule type" value="Genomic_DNA"/>
</dbReference>
<dbReference type="PANTHER" id="PTHR46910">
    <property type="entry name" value="TRANSCRIPTION FACTOR PDR1"/>
    <property type="match status" value="1"/>
</dbReference>
<feature type="region of interest" description="Disordered" evidence="5">
    <location>
        <begin position="996"/>
        <end position="1015"/>
    </location>
</feature>
<feature type="domain" description="Zn(2)-C6 fungal-type" evidence="6">
    <location>
        <begin position="61"/>
        <end position="104"/>
    </location>
</feature>
<evidence type="ECO:0000259" key="6">
    <source>
        <dbReference type="PROSITE" id="PS50048"/>
    </source>
</evidence>
<accession>A0A316VN81</accession>
<keyword evidence="2" id="KW-0479">Metal-binding</keyword>
<dbReference type="InterPro" id="IPR036864">
    <property type="entry name" value="Zn2-C6_fun-type_DNA-bd_sf"/>
</dbReference>
<dbReference type="InterPro" id="IPR001138">
    <property type="entry name" value="Zn2Cys6_DnaBD"/>
</dbReference>
<evidence type="ECO:0000256" key="2">
    <source>
        <dbReference type="ARBA" id="ARBA00022723"/>
    </source>
</evidence>
<keyword evidence="4" id="KW-0539">Nucleus</keyword>
<dbReference type="InterPro" id="IPR050987">
    <property type="entry name" value="AtrR-like"/>
</dbReference>
<organism evidence="7 8">
    <name type="scientific">Meira miltonrushii</name>
    <dbReference type="NCBI Taxonomy" id="1280837"/>
    <lineage>
        <taxon>Eukaryota</taxon>
        <taxon>Fungi</taxon>
        <taxon>Dikarya</taxon>
        <taxon>Basidiomycota</taxon>
        <taxon>Ustilaginomycotina</taxon>
        <taxon>Exobasidiomycetes</taxon>
        <taxon>Exobasidiales</taxon>
        <taxon>Brachybasidiaceae</taxon>
        <taxon>Meira</taxon>
    </lineage>
</organism>
<evidence type="ECO:0000256" key="4">
    <source>
        <dbReference type="ARBA" id="ARBA00023242"/>
    </source>
</evidence>
<dbReference type="SMART" id="SM00066">
    <property type="entry name" value="GAL4"/>
    <property type="match status" value="1"/>
</dbReference>
<dbReference type="CDD" id="cd12148">
    <property type="entry name" value="fungal_TF_MHR"/>
    <property type="match status" value="1"/>
</dbReference>
<dbReference type="GO" id="GO:0005634">
    <property type="term" value="C:nucleus"/>
    <property type="evidence" value="ECO:0007669"/>
    <property type="project" value="UniProtKB-SubCell"/>
</dbReference>
<feature type="region of interest" description="Disordered" evidence="5">
    <location>
        <begin position="1032"/>
        <end position="1054"/>
    </location>
</feature>
<feature type="compositionally biased region" description="Polar residues" evidence="5">
    <location>
        <begin position="1"/>
        <end position="13"/>
    </location>
</feature>
<feature type="compositionally biased region" description="Polar residues" evidence="5">
    <location>
        <begin position="850"/>
        <end position="885"/>
    </location>
</feature>
<dbReference type="GO" id="GO:0008270">
    <property type="term" value="F:zinc ion binding"/>
    <property type="evidence" value="ECO:0007669"/>
    <property type="project" value="InterPro"/>
</dbReference>
<dbReference type="RefSeq" id="XP_025358175.1">
    <property type="nucleotide sequence ID" value="XM_025501629.1"/>
</dbReference>